<keyword evidence="11" id="KW-0028">Amino-acid biosynthesis</keyword>
<reference evidence="14 15" key="1">
    <citation type="submission" date="2018-11" db="EMBL/GenBank/DDBJ databases">
        <title>Genomic Encyclopedia of Type Strains, Phase IV (KMG-IV): sequencing the most valuable type-strain genomes for metagenomic binning, comparative biology and taxonomic classification.</title>
        <authorList>
            <person name="Goeker M."/>
        </authorList>
    </citation>
    <scope>NUCLEOTIDE SEQUENCE [LARGE SCALE GENOMIC DNA]</scope>
    <source>
        <strain evidence="14 15">DSM 22027</strain>
    </source>
</reference>
<dbReference type="CDD" id="cd01744">
    <property type="entry name" value="GATase1_CPSase"/>
    <property type="match status" value="1"/>
</dbReference>
<dbReference type="GO" id="GO:0004359">
    <property type="term" value="F:glutaminase activity"/>
    <property type="evidence" value="ECO:0007669"/>
    <property type="project" value="RHEA"/>
</dbReference>
<evidence type="ECO:0000256" key="6">
    <source>
        <dbReference type="ARBA" id="ARBA00022840"/>
    </source>
</evidence>
<feature type="domain" description="Carbamoyl-phosphate synthase small subunit N-terminal" evidence="13">
    <location>
        <begin position="105"/>
        <end position="237"/>
    </location>
</feature>
<evidence type="ECO:0000259" key="13">
    <source>
        <dbReference type="SMART" id="SM01097"/>
    </source>
</evidence>
<protein>
    <recommendedName>
        <fullName evidence="11">Carbamoyl phosphate synthase small chain</fullName>
        <ecNumber evidence="11">6.3.5.5</ecNumber>
    </recommendedName>
    <alternativeName>
        <fullName evidence="11">Carbamoyl phosphate synthetase glutamine chain</fullName>
    </alternativeName>
</protein>
<feature type="binding site" evidence="11">
    <location>
        <position position="341"/>
    </location>
    <ligand>
        <name>L-glutamine</name>
        <dbReference type="ChEBI" id="CHEBI:58359"/>
    </ligand>
</feature>
<sequence length="489" mass="53850">MGLVIGNFLDRMARFDKIWPQRARVSGTLTSRWTSGLKSSLAEKADLRAVPAQKGMAALGGKSEEFRQGFGSTVADAIRRHGAGRAQGALRKRKKNPMTTPWQRPPAVIVLEDGTVFRGRVFTSAHQGRVLGEVVFNTAMTGYQEVLTDPSYKGQIVTMTYPLTGTYGINDEDMESARIQVEAFLVKEYQDFPSNWRSRRSLAQFLDSQGVLGVEGIDTRRLTRHIRLVGAMRGIIATDTDNVGELLDQVRAFPGLVGVDMVQKVTCSAPYRWENGPQPEAVWKEGHAGFRVAALDFGVKYNILRNLERCGCQVLVFPAHTSAETILAAQPDGIFLSNGPGDPAAVTYGIETVRKLLGQKPMFGICLGHQLMGLALGGRTFKLKFGHRGANQPVRDLRTGRVEVTSQNHGFCVDLESMKHVPVQPTHINLNDNTLEGMEHLAIPAYSVQYHPEAAPGPHDATHLFDRFVQLMGRNKGLSSSETPRHHDS</sequence>
<feature type="binding site" evidence="11">
    <location>
        <position position="410"/>
    </location>
    <ligand>
        <name>L-glutamine</name>
        <dbReference type="ChEBI" id="CHEBI:58359"/>
    </ligand>
</feature>
<feature type="active site" evidence="11">
    <location>
        <position position="453"/>
    </location>
</feature>
<dbReference type="Gene3D" id="3.50.30.20">
    <property type="entry name" value="Carbamoyl-phosphate synthase small subunit, N-terminal domain"/>
    <property type="match status" value="1"/>
</dbReference>
<evidence type="ECO:0000256" key="7">
    <source>
        <dbReference type="ARBA" id="ARBA00022962"/>
    </source>
</evidence>
<keyword evidence="4 11" id="KW-0436">Ligase</keyword>
<dbReference type="EC" id="6.3.5.5" evidence="11"/>
<dbReference type="SUPFAM" id="SSF52317">
    <property type="entry name" value="Class I glutamine amidotransferase-like"/>
    <property type="match status" value="1"/>
</dbReference>
<dbReference type="PRINTS" id="PR00096">
    <property type="entry name" value="GATASE"/>
</dbReference>
<keyword evidence="15" id="KW-1185">Reference proteome</keyword>
<dbReference type="GO" id="GO:0006207">
    <property type="term" value="P:'de novo' pyrimidine nucleobase biosynthetic process"/>
    <property type="evidence" value="ECO:0007669"/>
    <property type="project" value="InterPro"/>
</dbReference>
<comment type="subunit">
    <text evidence="11">Composed of two chains; the small (or glutamine) chain promotes the hydrolysis of glutamine to ammonia, which is used by the large (or ammonia) chain to synthesize carbamoyl phosphate. Tetramer of heterodimers (alpha,beta)4.</text>
</comment>
<dbReference type="UniPathway" id="UPA00070">
    <property type="reaction ID" value="UER00115"/>
</dbReference>
<name>A0A3N1UV19_9BACT</name>
<dbReference type="InterPro" id="IPR002474">
    <property type="entry name" value="CarbamoylP_synth_ssu_N"/>
</dbReference>
<feature type="binding site" evidence="11">
    <location>
        <position position="367"/>
    </location>
    <ligand>
        <name>L-glutamine</name>
        <dbReference type="ChEBI" id="CHEBI:58359"/>
    </ligand>
</feature>
<dbReference type="NCBIfam" id="NF009475">
    <property type="entry name" value="PRK12838.1"/>
    <property type="match status" value="1"/>
</dbReference>
<feature type="active site" evidence="11">
    <location>
        <position position="451"/>
    </location>
</feature>
<dbReference type="HAMAP" id="MF_01209">
    <property type="entry name" value="CPSase_S_chain"/>
    <property type="match status" value="1"/>
</dbReference>
<dbReference type="InterPro" id="IPR006274">
    <property type="entry name" value="CarbamoylP_synth_ssu"/>
</dbReference>
<comment type="catalytic activity">
    <reaction evidence="9 11">
        <text>hydrogencarbonate + L-glutamine + 2 ATP + H2O = carbamoyl phosphate + L-glutamate + 2 ADP + phosphate + 2 H(+)</text>
        <dbReference type="Rhea" id="RHEA:18633"/>
        <dbReference type="ChEBI" id="CHEBI:15377"/>
        <dbReference type="ChEBI" id="CHEBI:15378"/>
        <dbReference type="ChEBI" id="CHEBI:17544"/>
        <dbReference type="ChEBI" id="CHEBI:29985"/>
        <dbReference type="ChEBI" id="CHEBI:30616"/>
        <dbReference type="ChEBI" id="CHEBI:43474"/>
        <dbReference type="ChEBI" id="CHEBI:58228"/>
        <dbReference type="ChEBI" id="CHEBI:58359"/>
        <dbReference type="ChEBI" id="CHEBI:456216"/>
        <dbReference type="EC" id="6.3.5.5"/>
    </reaction>
</comment>
<comment type="catalytic activity">
    <reaction evidence="10 11">
        <text>L-glutamine + H2O = L-glutamate + NH4(+)</text>
        <dbReference type="Rhea" id="RHEA:15889"/>
        <dbReference type="ChEBI" id="CHEBI:15377"/>
        <dbReference type="ChEBI" id="CHEBI:28938"/>
        <dbReference type="ChEBI" id="CHEBI:29985"/>
        <dbReference type="ChEBI" id="CHEBI:58359"/>
    </reaction>
</comment>
<gene>
    <name evidence="11" type="primary">carA</name>
    <name evidence="14" type="ORF">EDC27_1541</name>
</gene>
<dbReference type="UniPathway" id="UPA00068">
    <property type="reaction ID" value="UER00171"/>
</dbReference>
<feature type="region of interest" description="CPSase" evidence="11">
    <location>
        <begin position="1"/>
        <end position="290"/>
    </location>
</feature>
<evidence type="ECO:0000256" key="4">
    <source>
        <dbReference type="ARBA" id="ARBA00022598"/>
    </source>
</evidence>
<dbReference type="InterPro" id="IPR029062">
    <property type="entry name" value="Class_I_gatase-like"/>
</dbReference>
<organism evidence="14 15">
    <name type="scientific">Desulfosoma caldarium</name>
    <dbReference type="NCBI Taxonomy" id="610254"/>
    <lineage>
        <taxon>Bacteria</taxon>
        <taxon>Pseudomonadati</taxon>
        <taxon>Thermodesulfobacteriota</taxon>
        <taxon>Syntrophobacteria</taxon>
        <taxon>Syntrophobacterales</taxon>
        <taxon>Syntrophobacteraceae</taxon>
        <taxon>Desulfosoma</taxon>
    </lineage>
</organism>
<evidence type="ECO:0000256" key="5">
    <source>
        <dbReference type="ARBA" id="ARBA00022741"/>
    </source>
</evidence>
<dbReference type="GO" id="GO:0006541">
    <property type="term" value="P:glutamine metabolic process"/>
    <property type="evidence" value="ECO:0007669"/>
    <property type="project" value="InterPro"/>
</dbReference>
<dbReference type="InterPro" id="IPR036480">
    <property type="entry name" value="CarbP_synth_ssu_N_sf"/>
</dbReference>
<keyword evidence="7 11" id="KW-0315">Glutamine amidotransferase</keyword>
<dbReference type="GO" id="GO:0006526">
    <property type="term" value="P:L-arginine biosynthetic process"/>
    <property type="evidence" value="ECO:0007669"/>
    <property type="project" value="UniProtKB-UniRule"/>
</dbReference>
<dbReference type="AlphaFoldDB" id="A0A3N1UV19"/>
<dbReference type="Pfam" id="PF00988">
    <property type="entry name" value="CPSase_sm_chain"/>
    <property type="match status" value="1"/>
</dbReference>
<dbReference type="GO" id="GO:0005524">
    <property type="term" value="F:ATP binding"/>
    <property type="evidence" value="ECO:0007669"/>
    <property type="project" value="UniProtKB-UniRule"/>
</dbReference>
<dbReference type="PANTHER" id="PTHR43418">
    <property type="entry name" value="MULTIFUNCTIONAL TRYPTOPHAN BIOSYNTHESIS PROTEIN-RELATED"/>
    <property type="match status" value="1"/>
</dbReference>
<dbReference type="InterPro" id="IPR017926">
    <property type="entry name" value="GATASE"/>
</dbReference>
<dbReference type="EMBL" id="RJVA01000011">
    <property type="protein sequence ID" value="ROQ93518.1"/>
    <property type="molecule type" value="Genomic_DNA"/>
</dbReference>
<dbReference type="FunFam" id="3.50.30.20:FF:000001">
    <property type="entry name" value="Carbamoyl-phosphate synthase small chain"/>
    <property type="match status" value="1"/>
</dbReference>
<evidence type="ECO:0000256" key="12">
    <source>
        <dbReference type="SAM" id="MobiDB-lite"/>
    </source>
</evidence>
<evidence type="ECO:0000256" key="3">
    <source>
        <dbReference type="ARBA" id="ARBA00007800"/>
    </source>
</evidence>
<comment type="similarity">
    <text evidence="3 11">Belongs to the CarA family.</text>
</comment>
<dbReference type="PRINTS" id="PR00097">
    <property type="entry name" value="ANTSNTHASEII"/>
</dbReference>
<evidence type="ECO:0000256" key="10">
    <source>
        <dbReference type="ARBA" id="ARBA00049285"/>
    </source>
</evidence>
<feature type="binding site" evidence="11">
    <location>
        <position position="411"/>
    </location>
    <ligand>
        <name>L-glutamine</name>
        <dbReference type="ChEBI" id="CHEBI:58359"/>
    </ligand>
</feature>
<proteinExistence type="inferred from homology"/>
<evidence type="ECO:0000256" key="1">
    <source>
        <dbReference type="ARBA" id="ARBA00004812"/>
    </source>
</evidence>
<feature type="binding site" evidence="11">
    <location>
        <position position="370"/>
    </location>
    <ligand>
        <name>L-glutamine</name>
        <dbReference type="ChEBI" id="CHEBI:58359"/>
    </ligand>
</feature>
<dbReference type="GO" id="GO:0044205">
    <property type="term" value="P:'de novo' UMP biosynthetic process"/>
    <property type="evidence" value="ECO:0007669"/>
    <property type="project" value="UniProtKB-UniRule"/>
</dbReference>
<dbReference type="Proteomes" id="UP000276223">
    <property type="component" value="Unassembled WGS sequence"/>
</dbReference>
<evidence type="ECO:0000256" key="2">
    <source>
        <dbReference type="ARBA" id="ARBA00005077"/>
    </source>
</evidence>
<evidence type="ECO:0000256" key="8">
    <source>
        <dbReference type="ARBA" id="ARBA00022975"/>
    </source>
</evidence>
<dbReference type="SMART" id="SM01097">
    <property type="entry name" value="CPSase_sm_chain"/>
    <property type="match status" value="1"/>
</dbReference>
<dbReference type="Gene3D" id="3.40.50.880">
    <property type="match status" value="1"/>
</dbReference>
<keyword evidence="6 11" id="KW-0067">ATP-binding</keyword>
<comment type="pathway">
    <text evidence="1 11">Pyrimidine metabolism; UMP biosynthesis via de novo pathway; (S)-dihydroorotate from bicarbonate: step 1/3.</text>
</comment>
<dbReference type="Pfam" id="PF00117">
    <property type="entry name" value="GATase"/>
    <property type="match status" value="1"/>
</dbReference>
<keyword evidence="5 11" id="KW-0547">Nucleotide-binding</keyword>
<accession>A0A3N1UV19</accession>
<feature type="region of interest" description="Disordered" evidence="12">
    <location>
        <begin position="83"/>
        <end position="102"/>
    </location>
</feature>
<feature type="binding site" evidence="11">
    <location>
        <position position="339"/>
    </location>
    <ligand>
        <name>L-glutamine</name>
        <dbReference type="ChEBI" id="CHEBI:58359"/>
    </ligand>
</feature>
<dbReference type="NCBIfam" id="TIGR01368">
    <property type="entry name" value="CPSaseIIsmall"/>
    <property type="match status" value="1"/>
</dbReference>
<comment type="function">
    <text evidence="11">Small subunit of the glutamine-dependent carbamoyl phosphate synthetase (CPSase). CPSase catalyzes the formation of carbamoyl phosphate from the ammonia moiety of glutamine, carbonate, and phosphate donated by ATP, constituting the first step of 2 biosynthetic pathways, one leading to arginine and/or urea and the other to pyrimidine nucleotides. The small subunit (glutamine amidotransferase) binds and cleaves glutamine to supply the large subunit with the substrate ammonia.</text>
</comment>
<feature type="binding site" evidence="11">
    <location>
        <position position="151"/>
    </location>
    <ligand>
        <name>L-glutamine</name>
        <dbReference type="ChEBI" id="CHEBI:58359"/>
    </ligand>
</feature>
<feature type="binding site" evidence="11">
    <location>
        <position position="408"/>
    </location>
    <ligand>
        <name>L-glutamine</name>
        <dbReference type="ChEBI" id="CHEBI:58359"/>
    </ligand>
</feature>
<comment type="pathway">
    <text evidence="2 11">Amino-acid biosynthesis; L-arginine biosynthesis; carbamoyl phosphate from bicarbonate: step 1/1.</text>
</comment>
<feature type="active site" description="Nucleophile" evidence="11">
    <location>
        <position position="366"/>
    </location>
</feature>
<dbReference type="PROSITE" id="PS51273">
    <property type="entry name" value="GATASE_TYPE_1"/>
    <property type="match status" value="1"/>
</dbReference>
<dbReference type="InterPro" id="IPR035686">
    <property type="entry name" value="CPSase_GATase1"/>
</dbReference>
<keyword evidence="11" id="KW-0055">Arginine biosynthesis</keyword>
<comment type="caution">
    <text evidence="14">The sequence shown here is derived from an EMBL/GenBank/DDBJ whole genome shotgun (WGS) entry which is preliminary data.</text>
</comment>
<dbReference type="PANTHER" id="PTHR43418:SF7">
    <property type="entry name" value="CARBAMOYL-PHOSPHATE SYNTHASE SMALL CHAIN"/>
    <property type="match status" value="1"/>
</dbReference>
<evidence type="ECO:0000313" key="14">
    <source>
        <dbReference type="EMBL" id="ROQ93518.1"/>
    </source>
</evidence>
<keyword evidence="8 11" id="KW-0665">Pyrimidine biosynthesis</keyword>
<dbReference type="SUPFAM" id="SSF52021">
    <property type="entry name" value="Carbamoyl phosphate synthetase, small subunit N-terminal domain"/>
    <property type="match status" value="1"/>
</dbReference>
<dbReference type="GO" id="GO:0004088">
    <property type="term" value="F:carbamoyl-phosphate synthase (glutamine-hydrolyzing) activity"/>
    <property type="evidence" value="ECO:0007669"/>
    <property type="project" value="UniProtKB-UniRule"/>
</dbReference>
<dbReference type="PRINTS" id="PR00099">
    <property type="entry name" value="CPSGATASE"/>
</dbReference>
<dbReference type="InterPro" id="IPR050472">
    <property type="entry name" value="Anth_synth/Amidotransfase"/>
</dbReference>
<evidence type="ECO:0000256" key="9">
    <source>
        <dbReference type="ARBA" id="ARBA00048816"/>
    </source>
</evidence>
<evidence type="ECO:0000256" key="11">
    <source>
        <dbReference type="HAMAP-Rule" id="MF_01209"/>
    </source>
</evidence>
<evidence type="ECO:0000313" key="15">
    <source>
        <dbReference type="Proteomes" id="UP000276223"/>
    </source>
</evidence>